<accession>A0AAD7WA05</accession>
<reference evidence="2" key="1">
    <citation type="journal article" date="2023" name="Science">
        <title>Genome structures resolve the early diversification of teleost fishes.</title>
        <authorList>
            <person name="Parey E."/>
            <person name="Louis A."/>
            <person name="Montfort J."/>
            <person name="Bouchez O."/>
            <person name="Roques C."/>
            <person name="Iampietro C."/>
            <person name="Lluch J."/>
            <person name="Castinel A."/>
            <person name="Donnadieu C."/>
            <person name="Desvignes T."/>
            <person name="Floi Bucao C."/>
            <person name="Jouanno E."/>
            <person name="Wen M."/>
            <person name="Mejri S."/>
            <person name="Dirks R."/>
            <person name="Jansen H."/>
            <person name="Henkel C."/>
            <person name="Chen W.J."/>
            <person name="Zahm M."/>
            <person name="Cabau C."/>
            <person name="Klopp C."/>
            <person name="Thompson A.W."/>
            <person name="Robinson-Rechavi M."/>
            <person name="Braasch I."/>
            <person name="Lecointre G."/>
            <person name="Bobe J."/>
            <person name="Postlethwait J.H."/>
            <person name="Berthelot C."/>
            <person name="Roest Crollius H."/>
            <person name="Guiguen Y."/>
        </authorList>
    </citation>
    <scope>NUCLEOTIDE SEQUENCE</scope>
    <source>
        <strain evidence="2">NC1722</strain>
    </source>
</reference>
<evidence type="ECO:0000313" key="3">
    <source>
        <dbReference type="Proteomes" id="UP001221898"/>
    </source>
</evidence>
<feature type="region of interest" description="Disordered" evidence="1">
    <location>
        <begin position="1"/>
        <end position="56"/>
    </location>
</feature>
<proteinExistence type="predicted"/>
<evidence type="ECO:0000256" key="1">
    <source>
        <dbReference type="SAM" id="MobiDB-lite"/>
    </source>
</evidence>
<evidence type="ECO:0000313" key="2">
    <source>
        <dbReference type="EMBL" id="KAJ8388950.1"/>
    </source>
</evidence>
<dbReference type="Proteomes" id="UP001221898">
    <property type="component" value="Unassembled WGS sequence"/>
</dbReference>
<protein>
    <submittedName>
        <fullName evidence="2">Uncharacterized protein</fullName>
    </submittedName>
</protein>
<gene>
    <name evidence="2" type="ORF">AAFF_G00125110</name>
</gene>
<keyword evidence="3" id="KW-1185">Reference proteome</keyword>
<name>A0AAD7WA05_9TELE</name>
<dbReference type="AlphaFoldDB" id="A0AAD7WA05"/>
<comment type="caution">
    <text evidence="2">The sequence shown here is derived from an EMBL/GenBank/DDBJ whole genome shotgun (WGS) entry which is preliminary data.</text>
</comment>
<organism evidence="2 3">
    <name type="scientific">Aldrovandia affinis</name>
    <dbReference type="NCBI Taxonomy" id="143900"/>
    <lineage>
        <taxon>Eukaryota</taxon>
        <taxon>Metazoa</taxon>
        <taxon>Chordata</taxon>
        <taxon>Craniata</taxon>
        <taxon>Vertebrata</taxon>
        <taxon>Euteleostomi</taxon>
        <taxon>Actinopterygii</taxon>
        <taxon>Neopterygii</taxon>
        <taxon>Teleostei</taxon>
        <taxon>Notacanthiformes</taxon>
        <taxon>Halosauridae</taxon>
        <taxon>Aldrovandia</taxon>
    </lineage>
</organism>
<dbReference type="EMBL" id="JAINUG010000188">
    <property type="protein sequence ID" value="KAJ8388950.1"/>
    <property type="molecule type" value="Genomic_DNA"/>
</dbReference>
<sequence length="166" mass="17894">MGSLERGSRQKAARSRSSADSFPPGETGTRAVYSRHVTDQAPVRTAGPGPGIDRRPARRARSLLGHRFVRVFPWNPGFIWNEASRGRRGAKHKHYRRGARFTAVGSKAAGLRFKGAKENLSLLYTPLVFNILSLSKQSFAGAADAAVPVPPAINEACSQACGKIAL</sequence>